<gene>
    <name evidence="3" type="ORF">PPRIM_AZ9-3.1.T0460289</name>
</gene>
<dbReference type="AlphaFoldDB" id="A0A8S1LYM4"/>
<organism evidence="3 4">
    <name type="scientific">Paramecium primaurelia</name>
    <dbReference type="NCBI Taxonomy" id="5886"/>
    <lineage>
        <taxon>Eukaryota</taxon>
        <taxon>Sar</taxon>
        <taxon>Alveolata</taxon>
        <taxon>Ciliophora</taxon>
        <taxon>Intramacronucleata</taxon>
        <taxon>Oligohymenophorea</taxon>
        <taxon>Peniculida</taxon>
        <taxon>Parameciidae</taxon>
        <taxon>Paramecium</taxon>
    </lineage>
</organism>
<keyword evidence="2" id="KW-1133">Transmembrane helix</keyword>
<keyword evidence="4" id="KW-1185">Reference proteome</keyword>
<evidence type="ECO:0000256" key="2">
    <source>
        <dbReference type="SAM" id="Phobius"/>
    </source>
</evidence>
<feature type="transmembrane region" description="Helical" evidence="2">
    <location>
        <begin position="416"/>
        <end position="435"/>
    </location>
</feature>
<feature type="region of interest" description="Disordered" evidence="1">
    <location>
        <begin position="1"/>
        <end position="60"/>
    </location>
</feature>
<dbReference type="Proteomes" id="UP000688137">
    <property type="component" value="Unassembled WGS sequence"/>
</dbReference>
<feature type="compositionally biased region" description="Acidic residues" evidence="1">
    <location>
        <begin position="30"/>
        <end position="41"/>
    </location>
</feature>
<comment type="caution">
    <text evidence="3">The sequence shown here is derived from an EMBL/GenBank/DDBJ whole genome shotgun (WGS) entry which is preliminary data.</text>
</comment>
<sequence>MLSSNNQDEAMLSERNEQELFQSDSSSEANESENQLDEENENDKIEPENPSFQEQQPLLKDEHKKKEIKETCLEKLKGYIGFGNFLTSQKIGYVFFIPISSKWTFKMQVIITQLIIATVSLGVFFGIRFLGQDIFKNIIQDWSKNNFAKLQQEQIQQVSEQFITLCQVTLMNEIQFAQVMNEVFQQRVIQWDEDQLISMEQNLDEYAKFYQYASIIDYATQSYSTYMFLNQTILPINDLQYYLSTNYLMKYNYVTLTCSFFWIFQNGLMVQYPGINVTDIQQFRNYRKNIDLLHKETSEFVFDDVLQNYVQRSIYPIKNSINETIGNVFIERLPQNFKDLFMLFATSDLLNYTIIISNNDGSIVYQSVETSNFTINIIKQLIDNFGQFKVHDFNLEQDGNSQNPYKIYKGIINNTIHSISIIRLNFIIIIVYPYTLLEKQLQDQEEEFYTYDKEFNERYLAACIAAPLIYIILVVFFLVREIKPLEEITQLAQMSLKKSQAFDEKSLSNIKGNGLISHLTSLFSKLMLDLNQLKLEKKKQIIDFYNSQTYPKNNKVKNVDEILKEIEKINIEQIQSQSPIQIPNYED</sequence>
<dbReference type="EMBL" id="CAJJDM010000046">
    <property type="protein sequence ID" value="CAD8071085.1"/>
    <property type="molecule type" value="Genomic_DNA"/>
</dbReference>
<protein>
    <recommendedName>
        <fullName evidence="5">Transmembrane protein</fullName>
    </recommendedName>
</protein>
<feature type="transmembrane region" description="Helical" evidence="2">
    <location>
        <begin position="459"/>
        <end position="479"/>
    </location>
</feature>
<proteinExistence type="predicted"/>
<feature type="transmembrane region" description="Helical" evidence="2">
    <location>
        <begin position="110"/>
        <end position="130"/>
    </location>
</feature>
<evidence type="ECO:0000313" key="3">
    <source>
        <dbReference type="EMBL" id="CAD8071085.1"/>
    </source>
</evidence>
<keyword evidence="2" id="KW-0812">Transmembrane</keyword>
<reference evidence="3" key="1">
    <citation type="submission" date="2021-01" db="EMBL/GenBank/DDBJ databases">
        <authorList>
            <consortium name="Genoscope - CEA"/>
            <person name="William W."/>
        </authorList>
    </citation>
    <scope>NUCLEOTIDE SEQUENCE</scope>
</reference>
<name>A0A8S1LYM4_PARPR</name>
<evidence type="ECO:0000256" key="1">
    <source>
        <dbReference type="SAM" id="MobiDB-lite"/>
    </source>
</evidence>
<evidence type="ECO:0008006" key="5">
    <source>
        <dbReference type="Google" id="ProtNLM"/>
    </source>
</evidence>
<evidence type="ECO:0000313" key="4">
    <source>
        <dbReference type="Proteomes" id="UP000688137"/>
    </source>
</evidence>
<dbReference type="OMA" id="ENDKIEP"/>
<keyword evidence="2" id="KW-0472">Membrane</keyword>
<accession>A0A8S1LYM4</accession>